<keyword evidence="2" id="KW-0646">Protease inhibitor</keyword>
<dbReference type="PROSITE" id="PS00284">
    <property type="entry name" value="SERPIN"/>
    <property type="match status" value="1"/>
</dbReference>
<sequence length="272" mass="31558">MRVDVSQVDFENGNETTLEIETRIGQQLSRKLHHLIQLSDLSNVSTSLLSVSSMYFNGIWKNAFTSEWKSQFTAPNWKYPFFSRWKKPFKMRQAIGKPYVEYVNTMYTTANFATFDEKDARGIFIPLQRTSVGMLVIVPKKRGYPRKIMQNIGNYFNMKLKPEQKLSLFLPMFRIILGTELSGVLKTMGLKQLFEGFKYTEAFGSQEPLTVEKFKSKTVIEVNADRELIEIEDPAEEDDIIFEVNRPFVFLIKDRTRIYAAGRVNTLTNLVI</sequence>
<organism evidence="5 6">
    <name type="scientific">Drosophila willistoni</name>
    <name type="common">Fruit fly</name>
    <dbReference type="NCBI Taxonomy" id="7260"/>
    <lineage>
        <taxon>Eukaryota</taxon>
        <taxon>Metazoa</taxon>
        <taxon>Ecdysozoa</taxon>
        <taxon>Arthropoda</taxon>
        <taxon>Hexapoda</taxon>
        <taxon>Insecta</taxon>
        <taxon>Pterygota</taxon>
        <taxon>Neoptera</taxon>
        <taxon>Endopterygota</taxon>
        <taxon>Diptera</taxon>
        <taxon>Brachycera</taxon>
        <taxon>Muscomorpha</taxon>
        <taxon>Ephydroidea</taxon>
        <taxon>Drosophilidae</taxon>
        <taxon>Drosophila</taxon>
        <taxon>Sophophora</taxon>
    </lineage>
</organism>
<reference evidence="5 6" key="1">
    <citation type="journal article" date="2007" name="Nature">
        <title>Evolution of genes and genomes on the Drosophila phylogeny.</title>
        <authorList>
            <consortium name="Drosophila 12 Genomes Consortium"/>
            <person name="Clark A.G."/>
            <person name="Eisen M.B."/>
            <person name="Smith D.R."/>
            <person name="Bergman C.M."/>
            <person name="Oliver B."/>
            <person name="Markow T.A."/>
            <person name="Kaufman T.C."/>
            <person name="Kellis M."/>
            <person name="Gelbart W."/>
            <person name="Iyer V.N."/>
            <person name="Pollard D.A."/>
            <person name="Sackton T.B."/>
            <person name="Larracuente A.M."/>
            <person name="Singh N.D."/>
            <person name="Abad J.P."/>
            <person name="Abt D.N."/>
            <person name="Adryan B."/>
            <person name="Aguade M."/>
            <person name="Akashi H."/>
            <person name="Anderson W.W."/>
            <person name="Aquadro C.F."/>
            <person name="Ardell D.H."/>
            <person name="Arguello R."/>
            <person name="Artieri C.G."/>
            <person name="Barbash D.A."/>
            <person name="Barker D."/>
            <person name="Barsanti P."/>
            <person name="Batterham P."/>
            <person name="Batzoglou S."/>
            <person name="Begun D."/>
            <person name="Bhutkar A."/>
            <person name="Blanco E."/>
            <person name="Bosak S.A."/>
            <person name="Bradley R.K."/>
            <person name="Brand A.D."/>
            <person name="Brent M.R."/>
            <person name="Brooks A.N."/>
            <person name="Brown R.H."/>
            <person name="Butlin R.K."/>
            <person name="Caggese C."/>
            <person name="Calvi B.R."/>
            <person name="Bernardo de Carvalho A."/>
            <person name="Caspi A."/>
            <person name="Castrezana S."/>
            <person name="Celniker S.E."/>
            <person name="Chang J.L."/>
            <person name="Chapple C."/>
            <person name="Chatterji S."/>
            <person name="Chinwalla A."/>
            <person name="Civetta A."/>
            <person name="Clifton S.W."/>
            <person name="Comeron J.M."/>
            <person name="Costello J.C."/>
            <person name="Coyne J.A."/>
            <person name="Daub J."/>
            <person name="David R.G."/>
            <person name="Delcher A.L."/>
            <person name="Delehaunty K."/>
            <person name="Do C.B."/>
            <person name="Ebling H."/>
            <person name="Edwards K."/>
            <person name="Eickbush T."/>
            <person name="Evans J.D."/>
            <person name="Filipski A."/>
            <person name="Findeiss S."/>
            <person name="Freyhult E."/>
            <person name="Fulton L."/>
            <person name="Fulton R."/>
            <person name="Garcia A.C."/>
            <person name="Gardiner A."/>
            <person name="Garfield D.A."/>
            <person name="Garvin B.E."/>
            <person name="Gibson G."/>
            <person name="Gilbert D."/>
            <person name="Gnerre S."/>
            <person name="Godfrey J."/>
            <person name="Good R."/>
            <person name="Gotea V."/>
            <person name="Gravely B."/>
            <person name="Greenberg A.J."/>
            <person name="Griffiths-Jones S."/>
            <person name="Gross S."/>
            <person name="Guigo R."/>
            <person name="Gustafson E.A."/>
            <person name="Haerty W."/>
            <person name="Hahn M.W."/>
            <person name="Halligan D.L."/>
            <person name="Halpern A.L."/>
            <person name="Halter G.M."/>
            <person name="Han M.V."/>
            <person name="Heger A."/>
            <person name="Hillier L."/>
            <person name="Hinrichs A.S."/>
            <person name="Holmes I."/>
            <person name="Hoskins R.A."/>
            <person name="Hubisz M.J."/>
            <person name="Hultmark D."/>
            <person name="Huntley M.A."/>
            <person name="Jaffe D.B."/>
            <person name="Jagadeeshan S."/>
            <person name="Jeck W.R."/>
            <person name="Johnson J."/>
            <person name="Jones C.D."/>
            <person name="Jordan W.C."/>
            <person name="Karpen G.H."/>
            <person name="Kataoka E."/>
            <person name="Keightley P.D."/>
            <person name="Kheradpour P."/>
            <person name="Kirkness E.F."/>
            <person name="Koerich L.B."/>
            <person name="Kristiansen K."/>
            <person name="Kudrna D."/>
            <person name="Kulathinal R.J."/>
            <person name="Kumar S."/>
            <person name="Kwok R."/>
            <person name="Lander E."/>
            <person name="Langley C.H."/>
            <person name="Lapoint R."/>
            <person name="Lazzaro B.P."/>
            <person name="Lee S.J."/>
            <person name="Levesque L."/>
            <person name="Li R."/>
            <person name="Lin C.F."/>
            <person name="Lin M.F."/>
            <person name="Lindblad-Toh K."/>
            <person name="Llopart A."/>
            <person name="Long M."/>
            <person name="Low L."/>
            <person name="Lozovsky E."/>
            <person name="Lu J."/>
            <person name="Luo M."/>
            <person name="Machado C.A."/>
            <person name="Makalowski W."/>
            <person name="Marzo M."/>
            <person name="Matsuda M."/>
            <person name="Matzkin L."/>
            <person name="McAllister B."/>
            <person name="McBride C.S."/>
            <person name="McKernan B."/>
            <person name="McKernan K."/>
            <person name="Mendez-Lago M."/>
            <person name="Minx P."/>
            <person name="Mollenhauer M.U."/>
            <person name="Montooth K."/>
            <person name="Mount S.M."/>
            <person name="Mu X."/>
            <person name="Myers E."/>
            <person name="Negre B."/>
            <person name="Newfeld S."/>
            <person name="Nielsen R."/>
            <person name="Noor M.A."/>
            <person name="O'Grady P."/>
            <person name="Pachter L."/>
            <person name="Papaceit M."/>
            <person name="Parisi M.J."/>
            <person name="Parisi M."/>
            <person name="Parts L."/>
            <person name="Pedersen J.S."/>
            <person name="Pesole G."/>
            <person name="Phillippy A.M."/>
            <person name="Ponting C.P."/>
            <person name="Pop M."/>
            <person name="Porcelli D."/>
            <person name="Powell J.R."/>
            <person name="Prohaska S."/>
            <person name="Pruitt K."/>
            <person name="Puig M."/>
            <person name="Quesneville H."/>
            <person name="Ram K.R."/>
            <person name="Rand D."/>
            <person name="Rasmussen M.D."/>
            <person name="Reed L.K."/>
            <person name="Reenan R."/>
            <person name="Reily A."/>
            <person name="Remington K.A."/>
            <person name="Rieger T.T."/>
            <person name="Ritchie M.G."/>
            <person name="Robin C."/>
            <person name="Rogers Y.H."/>
            <person name="Rohde C."/>
            <person name="Rozas J."/>
            <person name="Rubenfield M.J."/>
            <person name="Ruiz A."/>
            <person name="Russo S."/>
            <person name="Salzberg S.L."/>
            <person name="Sanchez-Gracia A."/>
            <person name="Saranga D.J."/>
            <person name="Sato H."/>
            <person name="Schaeffer S.W."/>
            <person name="Schatz M.C."/>
            <person name="Schlenke T."/>
            <person name="Schwartz R."/>
            <person name="Segarra C."/>
            <person name="Singh R.S."/>
            <person name="Sirot L."/>
            <person name="Sirota M."/>
            <person name="Sisneros N.B."/>
            <person name="Smith C.D."/>
            <person name="Smith T.F."/>
            <person name="Spieth J."/>
            <person name="Stage D.E."/>
            <person name="Stark A."/>
            <person name="Stephan W."/>
            <person name="Strausberg R.L."/>
            <person name="Strempel S."/>
            <person name="Sturgill D."/>
            <person name="Sutton G."/>
            <person name="Sutton G.G."/>
            <person name="Tao W."/>
            <person name="Teichmann S."/>
            <person name="Tobari Y.N."/>
            <person name="Tomimura Y."/>
            <person name="Tsolas J.M."/>
            <person name="Valente V.L."/>
            <person name="Venter E."/>
            <person name="Venter J.C."/>
            <person name="Vicario S."/>
            <person name="Vieira F.G."/>
            <person name="Vilella A.J."/>
            <person name="Villasante A."/>
            <person name="Walenz B."/>
            <person name="Wang J."/>
            <person name="Wasserman M."/>
            <person name="Watts T."/>
            <person name="Wilson D."/>
            <person name="Wilson R.K."/>
            <person name="Wing R.A."/>
            <person name="Wolfner M.F."/>
            <person name="Wong A."/>
            <person name="Wong G.K."/>
            <person name="Wu C.I."/>
            <person name="Wu G."/>
            <person name="Yamamoto D."/>
            <person name="Yang H.P."/>
            <person name="Yang S.P."/>
            <person name="Yorke J.A."/>
            <person name="Yoshida K."/>
            <person name="Zdobnov E."/>
            <person name="Zhang P."/>
            <person name="Zhang Y."/>
            <person name="Zimin A.V."/>
            <person name="Baldwin J."/>
            <person name="Abdouelleil A."/>
            <person name="Abdulkadir J."/>
            <person name="Abebe A."/>
            <person name="Abera B."/>
            <person name="Abreu J."/>
            <person name="Acer S.C."/>
            <person name="Aftuck L."/>
            <person name="Alexander A."/>
            <person name="An P."/>
            <person name="Anderson E."/>
            <person name="Anderson S."/>
            <person name="Arachi H."/>
            <person name="Azer M."/>
            <person name="Bachantsang P."/>
            <person name="Barry A."/>
            <person name="Bayul T."/>
            <person name="Berlin A."/>
            <person name="Bessette D."/>
            <person name="Bloom T."/>
            <person name="Blye J."/>
            <person name="Boguslavskiy L."/>
            <person name="Bonnet C."/>
            <person name="Boukhgalter B."/>
            <person name="Bourzgui I."/>
            <person name="Brown A."/>
            <person name="Cahill P."/>
            <person name="Channer S."/>
            <person name="Cheshatsang Y."/>
            <person name="Chuda L."/>
            <person name="Citroen M."/>
            <person name="Collymore A."/>
            <person name="Cooke P."/>
            <person name="Costello M."/>
            <person name="D'Aco K."/>
            <person name="Daza R."/>
            <person name="De Haan G."/>
            <person name="DeGray S."/>
            <person name="DeMaso C."/>
            <person name="Dhargay N."/>
            <person name="Dooley K."/>
            <person name="Dooley E."/>
            <person name="Doricent M."/>
            <person name="Dorje P."/>
            <person name="Dorjee K."/>
            <person name="Dupes A."/>
            <person name="Elong R."/>
            <person name="Falk J."/>
            <person name="Farina A."/>
            <person name="Faro S."/>
            <person name="Ferguson D."/>
            <person name="Fisher S."/>
            <person name="Foley C.D."/>
            <person name="Franke A."/>
            <person name="Friedrich D."/>
            <person name="Gadbois L."/>
            <person name="Gearin G."/>
            <person name="Gearin C.R."/>
            <person name="Giannoukos G."/>
            <person name="Goode T."/>
            <person name="Graham J."/>
            <person name="Grandbois E."/>
            <person name="Grewal S."/>
            <person name="Gyaltsen K."/>
            <person name="Hafez N."/>
            <person name="Hagos B."/>
            <person name="Hall J."/>
            <person name="Henson C."/>
            <person name="Hollinger A."/>
            <person name="Honan T."/>
            <person name="Huard M.D."/>
            <person name="Hughes L."/>
            <person name="Hurhula B."/>
            <person name="Husby M.E."/>
            <person name="Kamat A."/>
            <person name="Kanga B."/>
            <person name="Kashin S."/>
            <person name="Khazanovich D."/>
            <person name="Kisner P."/>
            <person name="Lance K."/>
            <person name="Lara M."/>
            <person name="Lee W."/>
            <person name="Lennon N."/>
            <person name="Letendre F."/>
            <person name="LeVine R."/>
            <person name="Lipovsky A."/>
            <person name="Liu X."/>
            <person name="Liu J."/>
            <person name="Liu S."/>
            <person name="Lokyitsang T."/>
            <person name="Lokyitsang Y."/>
            <person name="Lubonja R."/>
            <person name="Lui A."/>
            <person name="MacDonald P."/>
            <person name="Magnisalis V."/>
            <person name="Maru K."/>
            <person name="Matthews C."/>
            <person name="McCusker W."/>
            <person name="McDonough S."/>
            <person name="Mehta T."/>
            <person name="Meldrim J."/>
            <person name="Meneus L."/>
            <person name="Mihai O."/>
            <person name="Mihalev A."/>
            <person name="Mihova T."/>
            <person name="Mittelman R."/>
            <person name="Mlenga V."/>
            <person name="Montmayeur A."/>
            <person name="Mulrain L."/>
            <person name="Navidi A."/>
            <person name="Naylor J."/>
            <person name="Negash T."/>
            <person name="Nguyen T."/>
            <person name="Nguyen N."/>
            <person name="Nicol R."/>
            <person name="Norbu C."/>
            <person name="Norbu N."/>
            <person name="Novod N."/>
            <person name="O'Neill B."/>
            <person name="Osman S."/>
            <person name="Markiewicz E."/>
            <person name="Oyono O.L."/>
            <person name="Patti C."/>
            <person name="Phunkhang P."/>
            <person name="Pierre F."/>
            <person name="Priest M."/>
            <person name="Raghuraman S."/>
            <person name="Rege F."/>
            <person name="Reyes R."/>
            <person name="Rise C."/>
            <person name="Rogov P."/>
            <person name="Ross K."/>
            <person name="Ryan E."/>
            <person name="Settipalli S."/>
            <person name="Shea T."/>
            <person name="Sherpa N."/>
            <person name="Shi L."/>
            <person name="Shih D."/>
            <person name="Sparrow T."/>
            <person name="Spaulding J."/>
            <person name="Stalker J."/>
            <person name="Stange-Thomann N."/>
            <person name="Stavropoulos S."/>
            <person name="Stone C."/>
            <person name="Strader C."/>
            <person name="Tesfaye S."/>
            <person name="Thomson T."/>
            <person name="Thoulutsang Y."/>
            <person name="Thoulutsang D."/>
            <person name="Topham K."/>
            <person name="Topping I."/>
            <person name="Tsamla T."/>
            <person name="Vassiliev H."/>
            <person name="Vo A."/>
            <person name="Wangchuk T."/>
            <person name="Wangdi T."/>
            <person name="Weiand M."/>
            <person name="Wilkinson J."/>
            <person name="Wilson A."/>
            <person name="Yadav S."/>
            <person name="Young G."/>
            <person name="Yu Q."/>
            <person name="Zembek L."/>
            <person name="Zhong D."/>
            <person name="Zimmer A."/>
            <person name="Zwirko Z."/>
            <person name="Jaffe D.B."/>
            <person name="Alvarez P."/>
            <person name="Brockman W."/>
            <person name="Butler J."/>
            <person name="Chin C."/>
            <person name="Gnerre S."/>
            <person name="Grabherr M."/>
            <person name="Kleber M."/>
            <person name="Mauceli E."/>
            <person name="MacCallum I."/>
        </authorList>
    </citation>
    <scope>NUCLEOTIDE SEQUENCE [LARGE SCALE GENOMIC DNA]</scope>
    <source>
        <strain evidence="6">Tucson 14030-0811.24</strain>
    </source>
</reference>
<dbReference type="AlphaFoldDB" id="B4N4Q5"/>
<dbReference type="Pfam" id="PF00079">
    <property type="entry name" value="Serpin"/>
    <property type="match status" value="1"/>
</dbReference>
<keyword evidence="3" id="KW-0722">Serine protease inhibitor</keyword>
<accession>B4N4Q5</accession>
<dbReference type="Gene3D" id="3.30.497.10">
    <property type="entry name" value="Antithrombin, subunit I, domain 2"/>
    <property type="match status" value="1"/>
</dbReference>
<evidence type="ECO:0000313" key="5">
    <source>
        <dbReference type="EMBL" id="EDW79129.2"/>
    </source>
</evidence>
<evidence type="ECO:0000256" key="3">
    <source>
        <dbReference type="ARBA" id="ARBA00022900"/>
    </source>
</evidence>
<dbReference type="FunCoup" id="B4N4Q5">
    <property type="interactions" value="30"/>
</dbReference>
<dbReference type="OrthoDB" id="7817921at2759"/>
<evidence type="ECO:0000259" key="4">
    <source>
        <dbReference type="Pfam" id="PF00079"/>
    </source>
</evidence>
<gene>
    <name evidence="5" type="primary">Dwil\GK12472</name>
    <name evidence="5" type="ORF">Dwil_GK12472</name>
</gene>
<feature type="domain" description="Serpin" evidence="4">
    <location>
        <begin position="3"/>
        <end position="265"/>
    </location>
</feature>
<dbReference type="InterPro" id="IPR000215">
    <property type="entry name" value="Serpin_fam"/>
</dbReference>
<comment type="similarity">
    <text evidence="1">Belongs to the serpin family.</text>
</comment>
<dbReference type="InterPro" id="IPR042178">
    <property type="entry name" value="Serpin_sf_1"/>
</dbReference>
<dbReference type="HOGENOM" id="CLU_714276_0_0_1"/>
<name>B4N4Q5_DROWI</name>
<dbReference type="PANTHER" id="PTHR11461:SF211">
    <property type="entry name" value="GH10112P-RELATED"/>
    <property type="match status" value="1"/>
</dbReference>
<dbReference type="SMR" id="B4N4Q5"/>
<dbReference type="InterPro" id="IPR023795">
    <property type="entry name" value="Serpin_CS"/>
</dbReference>
<dbReference type="InterPro" id="IPR023796">
    <property type="entry name" value="Serpin_dom"/>
</dbReference>
<dbReference type="Gene3D" id="2.30.39.10">
    <property type="entry name" value="Alpha-1-antitrypsin, domain 1"/>
    <property type="match status" value="1"/>
</dbReference>
<dbReference type="Proteomes" id="UP000007798">
    <property type="component" value="Unassembled WGS sequence"/>
</dbReference>
<dbReference type="PANTHER" id="PTHR11461">
    <property type="entry name" value="SERINE PROTEASE INHIBITOR, SERPIN"/>
    <property type="match status" value="1"/>
</dbReference>
<evidence type="ECO:0000256" key="1">
    <source>
        <dbReference type="ARBA" id="ARBA00009500"/>
    </source>
</evidence>
<protein>
    <recommendedName>
        <fullName evidence="4">Serpin domain-containing protein</fullName>
    </recommendedName>
</protein>
<dbReference type="InterPro" id="IPR036186">
    <property type="entry name" value="Serpin_sf"/>
</dbReference>
<dbReference type="GO" id="GO:0004867">
    <property type="term" value="F:serine-type endopeptidase inhibitor activity"/>
    <property type="evidence" value="ECO:0007669"/>
    <property type="project" value="UniProtKB-KW"/>
</dbReference>
<dbReference type="InterPro" id="IPR042185">
    <property type="entry name" value="Serpin_sf_2"/>
</dbReference>
<evidence type="ECO:0000256" key="2">
    <source>
        <dbReference type="ARBA" id="ARBA00022690"/>
    </source>
</evidence>
<dbReference type="EMBL" id="CH964095">
    <property type="protein sequence ID" value="EDW79129.2"/>
    <property type="molecule type" value="Genomic_DNA"/>
</dbReference>
<evidence type="ECO:0000313" key="6">
    <source>
        <dbReference type="Proteomes" id="UP000007798"/>
    </source>
</evidence>
<dbReference type="GO" id="GO:0005615">
    <property type="term" value="C:extracellular space"/>
    <property type="evidence" value="ECO:0007669"/>
    <property type="project" value="InterPro"/>
</dbReference>
<dbReference type="SUPFAM" id="SSF56574">
    <property type="entry name" value="Serpins"/>
    <property type="match status" value="1"/>
</dbReference>
<proteinExistence type="inferred from homology"/>
<dbReference type="InParanoid" id="B4N4Q5"/>
<keyword evidence="6" id="KW-1185">Reference proteome</keyword>